<dbReference type="RefSeq" id="WP_132316319.1">
    <property type="nucleotide sequence ID" value="NZ_FWZT01000003.1"/>
</dbReference>
<sequence length="297" mass="33370">MKSSILLFFLSVSTNLLLANGYAPAKKNLELAEKAFHNQDWDKVESYLDEVDKLQNNEMYGTFGYGAASEYLRALLHIERAKKSLRKAIKFGGDVDFKFVDKKIGAVKEALAKQQLKVLETQILTKFEDSMTPRKLSYEISVGTVDGIKVGWTLIQAKRFLPKDAELKLQELGVDIPGVSVQLGGQSLFGFTFEKVNSLESIKKDSIIDSIRVFSPKFKYKGVHVGMKVDKAAKILGPPVLTYYPEMESREYLEFPKTDMGIFFRVTAPRGLAGVYKGKTKSTEFRKDAKILLISVN</sequence>
<organism evidence="2 3">
    <name type="scientific">Pseudobacteriovorax antillogorgiicola</name>
    <dbReference type="NCBI Taxonomy" id="1513793"/>
    <lineage>
        <taxon>Bacteria</taxon>
        <taxon>Pseudomonadati</taxon>
        <taxon>Bdellovibrionota</taxon>
        <taxon>Oligoflexia</taxon>
        <taxon>Oligoflexales</taxon>
        <taxon>Pseudobacteriovoracaceae</taxon>
        <taxon>Pseudobacteriovorax</taxon>
    </lineage>
</organism>
<dbReference type="AlphaFoldDB" id="A0A1Y6B9E9"/>
<gene>
    <name evidence="2" type="ORF">SAMN06296036_10334</name>
</gene>
<proteinExistence type="predicted"/>
<name>A0A1Y6B9E9_9BACT</name>
<dbReference type="EMBL" id="FWZT01000003">
    <property type="protein sequence ID" value="SME99778.1"/>
    <property type="molecule type" value="Genomic_DNA"/>
</dbReference>
<feature type="signal peptide" evidence="1">
    <location>
        <begin position="1"/>
        <end position="19"/>
    </location>
</feature>
<dbReference type="Proteomes" id="UP000192907">
    <property type="component" value="Unassembled WGS sequence"/>
</dbReference>
<evidence type="ECO:0000256" key="1">
    <source>
        <dbReference type="SAM" id="SignalP"/>
    </source>
</evidence>
<evidence type="ECO:0000313" key="3">
    <source>
        <dbReference type="Proteomes" id="UP000192907"/>
    </source>
</evidence>
<protein>
    <submittedName>
        <fullName evidence="2">Uncharacterized protein</fullName>
    </submittedName>
</protein>
<evidence type="ECO:0000313" key="2">
    <source>
        <dbReference type="EMBL" id="SME99778.1"/>
    </source>
</evidence>
<keyword evidence="1" id="KW-0732">Signal</keyword>
<accession>A0A1Y6B9E9</accession>
<keyword evidence="3" id="KW-1185">Reference proteome</keyword>
<reference evidence="3" key="1">
    <citation type="submission" date="2017-04" db="EMBL/GenBank/DDBJ databases">
        <authorList>
            <person name="Varghese N."/>
            <person name="Submissions S."/>
        </authorList>
    </citation>
    <scope>NUCLEOTIDE SEQUENCE [LARGE SCALE GENOMIC DNA]</scope>
    <source>
        <strain evidence="3">RKEM611</strain>
    </source>
</reference>
<feature type="chain" id="PRO_5013255291" evidence="1">
    <location>
        <begin position="20"/>
        <end position="297"/>
    </location>
</feature>